<keyword evidence="5 6" id="KW-0456">Lyase</keyword>
<comment type="cofactor">
    <cofactor evidence="6">
        <name>Mg(2+)</name>
        <dbReference type="ChEBI" id="CHEBI:18420"/>
    </cofactor>
</comment>
<dbReference type="GO" id="GO:0046496">
    <property type="term" value="P:nicotinamide nucleotide metabolic process"/>
    <property type="evidence" value="ECO:0007669"/>
    <property type="project" value="UniProtKB-UniRule"/>
</dbReference>
<dbReference type="HAMAP" id="MF_01965">
    <property type="entry name" value="NADHX_dehydratase"/>
    <property type="match status" value="1"/>
</dbReference>
<dbReference type="NCBIfam" id="TIGR00196">
    <property type="entry name" value="yjeF_cterm"/>
    <property type="match status" value="1"/>
</dbReference>
<keyword evidence="2 6" id="KW-0067">ATP-binding</keyword>
<dbReference type="SUPFAM" id="SSF53613">
    <property type="entry name" value="Ribokinase-like"/>
    <property type="match status" value="1"/>
</dbReference>
<dbReference type="GO" id="GO:0005524">
    <property type="term" value="F:ATP binding"/>
    <property type="evidence" value="ECO:0007669"/>
    <property type="project" value="UniProtKB-KW"/>
</dbReference>
<comment type="caution">
    <text evidence="6">Lacks conserved residue(s) required for the propagation of feature annotation.</text>
</comment>
<name>A0A0G0SUK5_9BACT</name>
<dbReference type="PANTHER" id="PTHR12592:SF0">
    <property type="entry name" value="ATP-DEPENDENT (S)-NAD(P)H-HYDRATE DEHYDRATASE"/>
    <property type="match status" value="1"/>
</dbReference>
<feature type="binding site" evidence="6">
    <location>
        <position position="236"/>
    </location>
    <ligand>
        <name>(6S)-NADPHX</name>
        <dbReference type="ChEBI" id="CHEBI:64076"/>
    </ligand>
</feature>
<comment type="similarity">
    <text evidence="6">Belongs to the NnrD/CARKD family.</text>
</comment>
<comment type="caution">
    <text evidence="8">The sequence shown here is derived from an EMBL/GenBank/DDBJ whole genome shotgun (WGS) entry which is preliminary data.</text>
</comment>
<dbReference type="Pfam" id="PF01256">
    <property type="entry name" value="Carb_kinase"/>
    <property type="match status" value="1"/>
</dbReference>
<feature type="binding site" evidence="6">
    <location>
        <begin position="207"/>
        <end position="211"/>
    </location>
    <ligand>
        <name>AMP</name>
        <dbReference type="ChEBI" id="CHEBI:456215"/>
    </ligand>
</feature>
<feature type="binding site" evidence="6">
    <location>
        <position position="235"/>
    </location>
    <ligand>
        <name>AMP</name>
        <dbReference type="ChEBI" id="CHEBI:456215"/>
    </ligand>
</feature>
<dbReference type="EMBL" id="LBXL01000034">
    <property type="protein sequence ID" value="KKR29242.1"/>
    <property type="molecule type" value="Genomic_DNA"/>
</dbReference>
<dbReference type="Gene3D" id="3.40.1190.20">
    <property type="match status" value="1"/>
</dbReference>
<comment type="function">
    <text evidence="6">Catalyzes the dehydration of the S-form of NAD(P)HX at the expense of ADP, which is converted to AMP. Together with NAD(P)HX epimerase, which catalyzes the epimerization of the S- and R-forms, the enzyme allows the repair of both epimers of NAD(P)HX, a damaged form of NAD(P)H that is a result of enzymatic or heat-dependent hydration.</text>
</comment>
<comment type="subunit">
    <text evidence="6">Homotetramer.</text>
</comment>
<organism evidence="8 9">
    <name type="scientific">Candidatus Woesebacteria bacterium GW2011_GWA1_39_8</name>
    <dbReference type="NCBI Taxonomy" id="1618552"/>
    <lineage>
        <taxon>Bacteria</taxon>
        <taxon>Candidatus Woeseibacteriota</taxon>
    </lineage>
</organism>
<feature type="binding site" evidence="6">
    <location>
        <position position="101"/>
    </location>
    <ligand>
        <name>(6S)-NADPHX</name>
        <dbReference type="ChEBI" id="CHEBI:64076"/>
    </ligand>
</feature>
<evidence type="ECO:0000256" key="2">
    <source>
        <dbReference type="ARBA" id="ARBA00022840"/>
    </source>
</evidence>
<keyword evidence="4 6" id="KW-0520">NAD</keyword>
<evidence type="ECO:0000313" key="9">
    <source>
        <dbReference type="Proteomes" id="UP000034793"/>
    </source>
</evidence>
<evidence type="ECO:0000256" key="6">
    <source>
        <dbReference type="HAMAP-Rule" id="MF_01965"/>
    </source>
</evidence>
<dbReference type="InterPro" id="IPR000631">
    <property type="entry name" value="CARKD"/>
</dbReference>
<feature type="domain" description="YjeF C-terminal" evidence="7">
    <location>
        <begin position="5"/>
        <end position="293"/>
    </location>
</feature>
<dbReference type="GO" id="GO:0052855">
    <property type="term" value="F:ADP-dependent NAD(P)H-hydrate dehydratase activity"/>
    <property type="evidence" value="ECO:0007669"/>
    <property type="project" value="UniProtKB-UniRule"/>
</dbReference>
<evidence type="ECO:0000256" key="5">
    <source>
        <dbReference type="ARBA" id="ARBA00023239"/>
    </source>
</evidence>
<keyword evidence="1 6" id="KW-0547">Nucleotide-binding</keyword>
<evidence type="ECO:0000256" key="4">
    <source>
        <dbReference type="ARBA" id="ARBA00023027"/>
    </source>
</evidence>
<dbReference type="EC" id="4.2.1.136" evidence="6"/>
<dbReference type="GO" id="GO:0110051">
    <property type="term" value="P:metabolite repair"/>
    <property type="evidence" value="ECO:0007669"/>
    <property type="project" value="TreeGrafter"/>
</dbReference>
<dbReference type="Proteomes" id="UP000034793">
    <property type="component" value="Unassembled WGS sequence"/>
</dbReference>
<evidence type="ECO:0000313" key="8">
    <source>
        <dbReference type="EMBL" id="KKR29242.1"/>
    </source>
</evidence>
<gene>
    <name evidence="6" type="primary">nnrD</name>
    <name evidence="8" type="ORF">UT61_C0034G0005</name>
</gene>
<accession>A0A0G0SUK5</accession>
<dbReference type="PANTHER" id="PTHR12592">
    <property type="entry name" value="ATP-DEPENDENT (S)-NAD(P)H-HYDRATE DEHYDRATASE FAMILY MEMBER"/>
    <property type="match status" value="1"/>
</dbReference>
<proteinExistence type="inferred from homology"/>
<dbReference type="PROSITE" id="PS51383">
    <property type="entry name" value="YJEF_C_3"/>
    <property type="match status" value="1"/>
</dbReference>
<comment type="catalytic activity">
    <reaction evidence="6">
        <text>(6S)-NADHX + ADP = AMP + phosphate + NADH + H(+)</text>
        <dbReference type="Rhea" id="RHEA:32223"/>
        <dbReference type="ChEBI" id="CHEBI:15378"/>
        <dbReference type="ChEBI" id="CHEBI:43474"/>
        <dbReference type="ChEBI" id="CHEBI:57945"/>
        <dbReference type="ChEBI" id="CHEBI:64074"/>
        <dbReference type="ChEBI" id="CHEBI:456215"/>
        <dbReference type="ChEBI" id="CHEBI:456216"/>
        <dbReference type="EC" id="4.2.1.136"/>
    </reaction>
</comment>
<dbReference type="AlphaFoldDB" id="A0A0G0SUK5"/>
<dbReference type="InterPro" id="IPR029056">
    <property type="entry name" value="Ribokinase-like"/>
</dbReference>
<protein>
    <recommendedName>
        <fullName evidence="6">ADP-dependent (S)-NAD(P)H-hydrate dehydratase</fullName>
        <ecNumber evidence="6">4.2.1.136</ecNumber>
    </recommendedName>
    <alternativeName>
        <fullName evidence="6">ADP-dependent NAD(P)HX dehydratase</fullName>
    </alternativeName>
</protein>
<evidence type="ECO:0000259" key="7">
    <source>
        <dbReference type="PROSITE" id="PS51383"/>
    </source>
</evidence>
<feature type="binding site" evidence="6">
    <location>
        <position position="40"/>
    </location>
    <ligand>
        <name>(6S)-NADPHX</name>
        <dbReference type="ChEBI" id="CHEBI:64076"/>
    </ligand>
</feature>
<keyword evidence="3 6" id="KW-0521">NADP</keyword>
<evidence type="ECO:0000256" key="3">
    <source>
        <dbReference type="ARBA" id="ARBA00022857"/>
    </source>
</evidence>
<evidence type="ECO:0000256" key="1">
    <source>
        <dbReference type="ARBA" id="ARBA00022741"/>
    </source>
</evidence>
<dbReference type="CDD" id="cd01171">
    <property type="entry name" value="YXKO-related"/>
    <property type="match status" value="1"/>
</dbReference>
<reference evidence="8 9" key="1">
    <citation type="journal article" date="2015" name="Nature">
        <title>rRNA introns, odd ribosomes, and small enigmatic genomes across a large radiation of phyla.</title>
        <authorList>
            <person name="Brown C.T."/>
            <person name="Hug L.A."/>
            <person name="Thomas B.C."/>
            <person name="Sharon I."/>
            <person name="Castelle C.J."/>
            <person name="Singh A."/>
            <person name="Wilkins M.J."/>
            <person name="Williams K.H."/>
            <person name="Banfield J.F."/>
        </authorList>
    </citation>
    <scope>NUCLEOTIDE SEQUENCE [LARGE SCALE GENOMIC DNA]</scope>
</reference>
<comment type="catalytic activity">
    <reaction evidence="6">
        <text>(6S)-NADPHX + ADP = AMP + phosphate + NADPH + H(+)</text>
        <dbReference type="Rhea" id="RHEA:32235"/>
        <dbReference type="ChEBI" id="CHEBI:15378"/>
        <dbReference type="ChEBI" id="CHEBI:43474"/>
        <dbReference type="ChEBI" id="CHEBI:57783"/>
        <dbReference type="ChEBI" id="CHEBI:64076"/>
        <dbReference type="ChEBI" id="CHEBI:456215"/>
        <dbReference type="ChEBI" id="CHEBI:456216"/>
        <dbReference type="EC" id="4.2.1.136"/>
    </reaction>
</comment>
<sequence length="295" mass="31848">MTSIFKKSELKKLYIPNKNSSGEDNGSVTIIGGSKLFHGAPILSLKVASRLVDMVFFATPEKPVGYVAEQIKSKLMSFVWVPWADTEAYIAKSDAILIGPGFMRFDSEKTPENKRGDISDGEGKVTRDITERLLKAHPTKRWVIDAGSLQVMDVGWIPKGAIITPNQKEFSFLFGIKNDELSIMDGKAKTHIVSSMAAKHKCTIVLKGPETIVASPSETVVVKGGNAGMTKGGTGDILAGLTVSLLAKNEPLLAASAASFIEKKAADELYNEVRIGYNADDLADRIPSTFKKLTG</sequence>